<dbReference type="Gene3D" id="3.40.50.12780">
    <property type="entry name" value="N-terminal domain of ligase-like"/>
    <property type="match status" value="1"/>
</dbReference>
<dbReference type="SUPFAM" id="SSF56801">
    <property type="entry name" value="Acetyl-CoA synthetase-like"/>
    <property type="match status" value="1"/>
</dbReference>
<dbReference type="InterPro" id="IPR042099">
    <property type="entry name" value="ANL_N_sf"/>
</dbReference>
<evidence type="ECO:0000313" key="3">
    <source>
        <dbReference type="Proteomes" id="UP000646523"/>
    </source>
</evidence>
<proteinExistence type="predicted"/>
<gene>
    <name evidence="2" type="ORF">GCM10012289_16440</name>
</gene>
<comment type="caution">
    <text evidence="2">The sequence shown here is derived from an EMBL/GenBank/DDBJ whole genome shotgun (WGS) entry which is preliminary data.</text>
</comment>
<evidence type="ECO:0000313" key="2">
    <source>
        <dbReference type="EMBL" id="GGO65238.1"/>
    </source>
</evidence>
<dbReference type="Proteomes" id="UP000646523">
    <property type="component" value="Unassembled WGS sequence"/>
</dbReference>
<sequence length="137" mass="14723">MPLPTVVGMDERIVMVDSATGLRLTEGELDEWSAAATVQLRRRGVRLGDSVLICLPVGPHLLVATDAVIAVGAVAWPLPAELDACDLRRRILASHARVMISDLPQALDAADGSRVRTVVSVADLRVLAPSRRDADRR</sequence>
<reference evidence="2" key="2">
    <citation type="submission" date="2020-09" db="EMBL/GenBank/DDBJ databases">
        <authorList>
            <person name="Sun Q."/>
            <person name="Zhou Y."/>
        </authorList>
    </citation>
    <scope>NUCLEOTIDE SEQUENCE</scope>
    <source>
        <strain evidence="2">CGMCC 4.7368</strain>
    </source>
</reference>
<dbReference type="Pfam" id="PF00501">
    <property type="entry name" value="AMP-binding"/>
    <property type="match status" value="1"/>
</dbReference>
<name>A0A918DHB7_9ACTN</name>
<dbReference type="InterPro" id="IPR000873">
    <property type="entry name" value="AMP-dep_synth/lig_dom"/>
</dbReference>
<feature type="domain" description="AMP-dependent synthetase/ligase" evidence="1">
    <location>
        <begin position="11"/>
        <end position="124"/>
    </location>
</feature>
<protein>
    <recommendedName>
        <fullName evidence="1">AMP-dependent synthetase/ligase domain-containing protein</fullName>
    </recommendedName>
</protein>
<organism evidence="2 3">
    <name type="scientific">Nonomuraea cavernae</name>
    <dbReference type="NCBI Taxonomy" id="2045107"/>
    <lineage>
        <taxon>Bacteria</taxon>
        <taxon>Bacillati</taxon>
        <taxon>Actinomycetota</taxon>
        <taxon>Actinomycetes</taxon>
        <taxon>Streptosporangiales</taxon>
        <taxon>Streptosporangiaceae</taxon>
        <taxon>Nonomuraea</taxon>
    </lineage>
</organism>
<accession>A0A918DHB7</accession>
<dbReference type="EMBL" id="BMNH01000003">
    <property type="protein sequence ID" value="GGO65238.1"/>
    <property type="molecule type" value="Genomic_DNA"/>
</dbReference>
<reference evidence="2" key="1">
    <citation type="journal article" date="2014" name="Int. J. Syst. Evol. Microbiol.">
        <title>Complete genome sequence of Corynebacterium casei LMG S-19264T (=DSM 44701T), isolated from a smear-ripened cheese.</title>
        <authorList>
            <consortium name="US DOE Joint Genome Institute (JGI-PGF)"/>
            <person name="Walter F."/>
            <person name="Albersmeier A."/>
            <person name="Kalinowski J."/>
            <person name="Ruckert C."/>
        </authorList>
    </citation>
    <scope>NUCLEOTIDE SEQUENCE</scope>
    <source>
        <strain evidence="2">CGMCC 4.7368</strain>
    </source>
</reference>
<evidence type="ECO:0000259" key="1">
    <source>
        <dbReference type="Pfam" id="PF00501"/>
    </source>
</evidence>
<dbReference type="AlphaFoldDB" id="A0A918DHB7"/>
<keyword evidence="3" id="KW-1185">Reference proteome</keyword>